<dbReference type="AlphaFoldDB" id="A0A0F9W5J5"/>
<organism evidence="2">
    <name type="scientific">marine sediment metagenome</name>
    <dbReference type="NCBI Taxonomy" id="412755"/>
    <lineage>
        <taxon>unclassified sequences</taxon>
        <taxon>metagenomes</taxon>
        <taxon>ecological metagenomes</taxon>
    </lineage>
</organism>
<accession>A0A0F9W5J5</accession>
<protein>
    <submittedName>
        <fullName evidence="2">Uncharacterized protein</fullName>
    </submittedName>
</protein>
<evidence type="ECO:0000256" key="1">
    <source>
        <dbReference type="SAM" id="Phobius"/>
    </source>
</evidence>
<keyword evidence="1" id="KW-1133">Transmembrane helix</keyword>
<keyword evidence="1" id="KW-0812">Transmembrane</keyword>
<keyword evidence="1" id="KW-0472">Membrane</keyword>
<sequence length="43" mass="5101">MTEFRDELYSEFRRARADIHLLKGMLGVLIILFVAIFLRVSFL</sequence>
<reference evidence="2" key="1">
    <citation type="journal article" date="2015" name="Nature">
        <title>Complex archaea that bridge the gap between prokaryotes and eukaryotes.</title>
        <authorList>
            <person name="Spang A."/>
            <person name="Saw J.H."/>
            <person name="Jorgensen S.L."/>
            <person name="Zaremba-Niedzwiedzka K."/>
            <person name="Martijn J."/>
            <person name="Lind A.E."/>
            <person name="van Eijk R."/>
            <person name="Schleper C."/>
            <person name="Guy L."/>
            <person name="Ettema T.J."/>
        </authorList>
    </citation>
    <scope>NUCLEOTIDE SEQUENCE</scope>
</reference>
<dbReference type="EMBL" id="LAZR01000223">
    <property type="protein sequence ID" value="KKN80946.1"/>
    <property type="molecule type" value="Genomic_DNA"/>
</dbReference>
<feature type="transmembrane region" description="Helical" evidence="1">
    <location>
        <begin position="21"/>
        <end position="42"/>
    </location>
</feature>
<comment type="caution">
    <text evidence="2">The sequence shown here is derived from an EMBL/GenBank/DDBJ whole genome shotgun (WGS) entry which is preliminary data.</text>
</comment>
<name>A0A0F9W5J5_9ZZZZ</name>
<evidence type="ECO:0000313" key="2">
    <source>
        <dbReference type="EMBL" id="KKN80946.1"/>
    </source>
</evidence>
<gene>
    <name evidence="2" type="ORF">LCGC14_0325020</name>
</gene>
<proteinExistence type="predicted"/>